<sequence>MESLASMKTTIEFPEGIPGFESIRTCTIERVDEGPFYVLEEKGGELSLVLLDPEAFFHEYRLEASLEDLNAIGLTDEADAQVLVVATLAEHLQDIRVNLKAPIVMNKQNAKACQIIDAKGRYESRVPLFAGE</sequence>
<comment type="function">
    <text evidence="4">Acts as an anti-CsrA protein, binds CsrA and prevents it from repressing translation of its target genes, one of which is flagellin. Binds to flagellin and participates in the assembly of the flagellum.</text>
</comment>
<dbReference type="Proteomes" id="UP000195437">
    <property type="component" value="Chromosome"/>
</dbReference>
<evidence type="ECO:0000256" key="1">
    <source>
        <dbReference type="ARBA" id="ARBA00022490"/>
    </source>
</evidence>
<comment type="subcellular location">
    <subcellularLocation>
        <location evidence="4">Cytoplasm</location>
    </subcellularLocation>
</comment>
<protein>
    <recommendedName>
        <fullName evidence="4">Flagellar assembly factor FliW</fullName>
    </recommendedName>
</protein>
<dbReference type="Gene3D" id="2.30.290.10">
    <property type="entry name" value="BH3618-like"/>
    <property type="match status" value="1"/>
</dbReference>
<evidence type="ECO:0000256" key="3">
    <source>
        <dbReference type="ARBA" id="ARBA00022845"/>
    </source>
</evidence>
<accession>A0A1Y0IJG6</accession>
<keyword evidence="4" id="KW-0143">Chaperone</keyword>
<gene>
    <name evidence="4" type="primary">fliW</name>
    <name evidence="5" type="ORF">CBW65_04615</name>
</gene>
<keyword evidence="1 4" id="KW-0963">Cytoplasm</keyword>
<dbReference type="InterPro" id="IPR003775">
    <property type="entry name" value="Flagellar_assembly_factor_FliW"/>
</dbReference>
<keyword evidence="6" id="KW-1185">Reference proteome</keyword>
<reference evidence="6" key="1">
    <citation type="submission" date="2017-05" db="EMBL/GenBank/DDBJ databases">
        <authorList>
            <person name="Sung H."/>
        </authorList>
    </citation>
    <scope>NUCLEOTIDE SEQUENCE [LARGE SCALE GENOMIC DNA]</scope>
    <source>
        <strain evidence="6">AR23208</strain>
    </source>
</reference>
<keyword evidence="2 4" id="KW-1005">Bacterial flagellum biogenesis</keyword>
<dbReference type="GO" id="GO:0005737">
    <property type="term" value="C:cytoplasm"/>
    <property type="evidence" value="ECO:0007669"/>
    <property type="project" value="UniProtKB-SubCell"/>
</dbReference>
<dbReference type="PANTHER" id="PTHR39190:SF1">
    <property type="entry name" value="FLAGELLAR ASSEMBLY FACTOR FLIW"/>
    <property type="match status" value="1"/>
</dbReference>
<dbReference type="GO" id="GO:0006417">
    <property type="term" value="P:regulation of translation"/>
    <property type="evidence" value="ECO:0007669"/>
    <property type="project" value="UniProtKB-KW"/>
</dbReference>
<dbReference type="KEGG" id="tum:CBW65_04615"/>
<dbReference type="AlphaFoldDB" id="A0A1Y0IJG6"/>
<evidence type="ECO:0000256" key="2">
    <source>
        <dbReference type="ARBA" id="ARBA00022795"/>
    </source>
</evidence>
<proteinExistence type="inferred from homology"/>
<dbReference type="PANTHER" id="PTHR39190">
    <property type="entry name" value="FLAGELLAR ASSEMBLY FACTOR FLIW"/>
    <property type="match status" value="1"/>
</dbReference>
<evidence type="ECO:0000256" key="4">
    <source>
        <dbReference type="HAMAP-Rule" id="MF_01185"/>
    </source>
</evidence>
<comment type="similarity">
    <text evidence="4">Belongs to the FliW family.</text>
</comment>
<keyword evidence="3 4" id="KW-0810">Translation regulation</keyword>
<comment type="subunit">
    <text evidence="4">Interacts with translational regulator CsrA and flagellin(s).</text>
</comment>
<evidence type="ECO:0000313" key="6">
    <source>
        <dbReference type="Proteomes" id="UP000195437"/>
    </source>
</evidence>
<dbReference type="GO" id="GO:0044780">
    <property type="term" value="P:bacterial-type flagellum assembly"/>
    <property type="evidence" value="ECO:0007669"/>
    <property type="project" value="UniProtKB-UniRule"/>
</dbReference>
<dbReference type="Pfam" id="PF02623">
    <property type="entry name" value="FliW"/>
    <property type="match status" value="1"/>
</dbReference>
<dbReference type="SUPFAM" id="SSF141457">
    <property type="entry name" value="BH3618-like"/>
    <property type="match status" value="1"/>
</dbReference>
<name>A0A1Y0IJG6_9BACL</name>
<organism evidence="5 6">
    <name type="scientific">Tumebacillus avium</name>
    <dbReference type="NCBI Taxonomy" id="1903704"/>
    <lineage>
        <taxon>Bacteria</taxon>
        <taxon>Bacillati</taxon>
        <taxon>Bacillota</taxon>
        <taxon>Bacilli</taxon>
        <taxon>Bacillales</taxon>
        <taxon>Alicyclobacillaceae</taxon>
        <taxon>Tumebacillus</taxon>
    </lineage>
</organism>
<evidence type="ECO:0000313" key="5">
    <source>
        <dbReference type="EMBL" id="ARU60430.1"/>
    </source>
</evidence>
<dbReference type="EMBL" id="CP021434">
    <property type="protein sequence ID" value="ARU60430.1"/>
    <property type="molecule type" value="Genomic_DNA"/>
</dbReference>
<dbReference type="InterPro" id="IPR024046">
    <property type="entry name" value="Flagellar_assmbl_FliW_dom_sf"/>
</dbReference>
<dbReference type="HAMAP" id="MF_01185">
    <property type="entry name" value="FliW"/>
    <property type="match status" value="1"/>
</dbReference>